<protein>
    <recommendedName>
        <fullName evidence="4">Ankyrin</fullName>
    </recommendedName>
</protein>
<accession>A0A6L3VGH0</accession>
<evidence type="ECO:0000313" key="3">
    <source>
        <dbReference type="Proteomes" id="UP000483004"/>
    </source>
</evidence>
<dbReference type="AlphaFoldDB" id="A0A6L3VGH0"/>
<dbReference type="EMBL" id="WBMR01000255">
    <property type="protein sequence ID" value="KAB2362990.1"/>
    <property type="molecule type" value="Genomic_DNA"/>
</dbReference>
<proteinExistence type="predicted"/>
<name>A0A6L3VGH0_9ACTN</name>
<dbReference type="Proteomes" id="UP000483004">
    <property type="component" value="Unassembled WGS sequence"/>
</dbReference>
<organism evidence="2 3">
    <name type="scientific">Actinomadura montaniterrae</name>
    <dbReference type="NCBI Taxonomy" id="1803903"/>
    <lineage>
        <taxon>Bacteria</taxon>
        <taxon>Bacillati</taxon>
        <taxon>Actinomycetota</taxon>
        <taxon>Actinomycetes</taxon>
        <taxon>Streptosporangiales</taxon>
        <taxon>Thermomonosporaceae</taxon>
        <taxon>Actinomadura</taxon>
    </lineage>
</organism>
<reference evidence="2 3" key="1">
    <citation type="submission" date="2019-09" db="EMBL/GenBank/DDBJ databases">
        <title>Actinomadura physcomitrii sp. nov., a novel actinomycete isolated from moss [Physcomitrium sphaericum (Ludw) Fuernr].</title>
        <authorList>
            <person name="Liu C."/>
            <person name="Zhuang X."/>
        </authorList>
    </citation>
    <scope>NUCLEOTIDE SEQUENCE [LARGE SCALE GENOMIC DNA]</scope>
    <source>
        <strain evidence="2 3">CYP1-1B</strain>
    </source>
</reference>
<evidence type="ECO:0008006" key="4">
    <source>
        <dbReference type="Google" id="ProtNLM"/>
    </source>
</evidence>
<gene>
    <name evidence="2" type="ORF">F9B16_43855</name>
</gene>
<dbReference type="RefSeq" id="WP_151546186.1">
    <property type="nucleotide sequence ID" value="NZ_WBMR01000255.1"/>
</dbReference>
<evidence type="ECO:0000256" key="1">
    <source>
        <dbReference type="SAM" id="MobiDB-lite"/>
    </source>
</evidence>
<comment type="caution">
    <text evidence="2">The sequence shown here is derived from an EMBL/GenBank/DDBJ whole genome shotgun (WGS) entry which is preliminary data.</text>
</comment>
<dbReference type="OrthoDB" id="69974at2"/>
<sequence length="224" mass="24224">MDFAGDFETHVTVRPAAAQAVAGWAAARGLKFVHIVLERGRVASQPMLTLRTRGTLAGALAGAARTTAGLRADGFEVARVKVEAAPWNADVPVDDADALGPAYYFEHHLKLLLDPGFDAGALAGAARPHAAHVSRNARRVRADGLQERFVTQRCRCVGSRTAGRRLDALAADLRARGHEIVAVEREFVVHDADESLDDGWIEEPARSSEPARFEDSARVEEETR</sequence>
<keyword evidence="3" id="KW-1185">Reference proteome</keyword>
<feature type="region of interest" description="Disordered" evidence="1">
    <location>
        <begin position="198"/>
        <end position="224"/>
    </location>
</feature>
<evidence type="ECO:0000313" key="2">
    <source>
        <dbReference type="EMBL" id="KAB2362990.1"/>
    </source>
</evidence>
<feature type="compositionally biased region" description="Basic and acidic residues" evidence="1">
    <location>
        <begin position="203"/>
        <end position="224"/>
    </location>
</feature>